<evidence type="ECO:0000313" key="2">
    <source>
        <dbReference type="EMBL" id="KAI5417014.1"/>
    </source>
</evidence>
<dbReference type="Proteomes" id="UP001058974">
    <property type="component" value="Chromosome 4"/>
</dbReference>
<organism evidence="2 3">
    <name type="scientific">Pisum sativum</name>
    <name type="common">Garden pea</name>
    <name type="synonym">Lathyrus oleraceus</name>
    <dbReference type="NCBI Taxonomy" id="3888"/>
    <lineage>
        <taxon>Eukaryota</taxon>
        <taxon>Viridiplantae</taxon>
        <taxon>Streptophyta</taxon>
        <taxon>Embryophyta</taxon>
        <taxon>Tracheophyta</taxon>
        <taxon>Spermatophyta</taxon>
        <taxon>Magnoliopsida</taxon>
        <taxon>eudicotyledons</taxon>
        <taxon>Gunneridae</taxon>
        <taxon>Pentapetalae</taxon>
        <taxon>rosids</taxon>
        <taxon>fabids</taxon>
        <taxon>Fabales</taxon>
        <taxon>Fabaceae</taxon>
        <taxon>Papilionoideae</taxon>
        <taxon>50 kb inversion clade</taxon>
        <taxon>NPAAA clade</taxon>
        <taxon>Hologalegina</taxon>
        <taxon>IRL clade</taxon>
        <taxon>Fabeae</taxon>
        <taxon>Lathyrus</taxon>
    </lineage>
</organism>
<comment type="caution">
    <text evidence="2">The sequence shown here is derived from an EMBL/GenBank/DDBJ whole genome shotgun (WGS) entry which is preliminary data.</text>
</comment>
<dbReference type="AlphaFoldDB" id="A0A9D4X9F7"/>
<name>A0A9D4X9F7_PEA</name>
<evidence type="ECO:0000313" key="3">
    <source>
        <dbReference type="Proteomes" id="UP001058974"/>
    </source>
</evidence>
<protein>
    <submittedName>
        <fullName evidence="2">Uncharacterized protein</fullName>
    </submittedName>
</protein>
<feature type="transmembrane region" description="Helical" evidence="1">
    <location>
        <begin position="133"/>
        <end position="153"/>
    </location>
</feature>
<evidence type="ECO:0000256" key="1">
    <source>
        <dbReference type="SAM" id="Phobius"/>
    </source>
</evidence>
<proteinExistence type="predicted"/>
<reference evidence="2 3" key="1">
    <citation type="journal article" date="2022" name="Nat. Genet.">
        <title>Improved pea reference genome and pan-genome highlight genomic features and evolutionary characteristics.</title>
        <authorList>
            <person name="Yang T."/>
            <person name="Liu R."/>
            <person name="Luo Y."/>
            <person name="Hu S."/>
            <person name="Wang D."/>
            <person name="Wang C."/>
            <person name="Pandey M.K."/>
            <person name="Ge S."/>
            <person name="Xu Q."/>
            <person name="Li N."/>
            <person name="Li G."/>
            <person name="Huang Y."/>
            <person name="Saxena R.K."/>
            <person name="Ji Y."/>
            <person name="Li M."/>
            <person name="Yan X."/>
            <person name="He Y."/>
            <person name="Liu Y."/>
            <person name="Wang X."/>
            <person name="Xiang C."/>
            <person name="Varshney R.K."/>
            <person name="Ding H."/>
            <person name="Gao S."/>
            <person name="Zong X."/>
        </authorList>
    </citation>
    <scope>NUCLEOTIDE SEQUENCE [LARGE SCALE GENOMIC DNA]</scope>
    <source>
        <strain evidence="2 3">cv. Zhongwan 6</strain>
    </source>
</reference>
<feature type="transmembrane region" description="Helical" evidence="1">
    <location>
        <begin position="159"/>
        <end position="180"/>
    </location>
</feature>
<dbReference type="EMBL" id="JAMSHJ010000004">
    <property type="protein sequence ID" value="KAI5417014.1"/>
    <property type="molecule type" value="Genomic_DNA"/>
</dbReference>
<keyword evidence="1" id="KW-0812">Transmembrane</keyword>
<gene>
    <name evidence="2" type="ORF">KIW84_041856</name>
</gene>
<dbReference type="Gramene" id="Psat04G0185600-T1">
    <property type="protein sequence ID" value="KAI5417014.1"/>
    <property type="gene ID" value="KIW84_041856"/>
</dbReference>
<keyword evidence="1" id="KW-0472">Membrane</keyword>
<keyword evidence="3" id="KW-1185">Reference proteome</keyword>
<sequence>MFGRFEFWDVHFTMTMHHSFHNWLCYSNPTWGSWLDVTLGVAGFKPRVMSRGHGWTTRGLFGHWFITGYSRIKMEHGRLWPRGMSNCCDLVCCNQNFQLGLKASLQTVGSLLAREHGWLLMLVVLAARLKSHVVVWSAHGMISIALYFVALILLEQGAVLMQIVGNVAGSVFLYLTDYSLQKRSREMAKRALEKKITLPDLAAANLDNDGSISKLDFVISKQLDSLDHGIYGKISARDRRYSGHETYL</sequence>
<accession>A0A9D4X9F7</accession>
<keyword evidence="1" id="KW-1133">Transmembrane helix</keyword>